<evidence type="ECO:0000256" key="1">
    <source>
        <dbReference type="SAM" id="Coils"/>
    </source>
</evidence>
<dbReference type="Proteomes" id="UP001498398">
    <property type="component" value="Unassembled WGS sequence"/>
</dbReference>
<feature type="compositionally biased region" description="Polar residues" evidence="2">
    <location>
        <begin position="842"/>
        <end position="852"/>
    </location>
</feature>
<evidence type="ECO:0000313" key="3">
    <source>
        <dbReference type="EMBL" id="KAK7470094.1"/>
    </source>
</evidence>
<reference evidence="3 4" key="1">
    <citation type="submission" date="2024-01" db="EMBL/GenBank/DDBJ databases">
        <title>A draft genome for the cacao thread blight pathogen Marasmiellus scandens.</title>
        <authorList>
            <person name="Baruah I.K."/>
            <person name="Leung J."/>
            <person name="Bukari Y."/>
            <person name="Amoako-Attah I."/>
            <person name="Meinhardt L.W."/>
            <person name="Bailey B.A."/>
            <person name="Cohen S.P."/>
        </authorList>
    </citation>
    <scope>NUCLEOTIDE SEQUENCE [LARGE SCALE GENOMIC DNA]</scope>
    <source>
        <strain evidence="3 4">GH-19</strain>
    </source>
</reference>
<accession>A0ABR1JZI2</accession>
<name>A0ABR1JZI2_9AGAR</name>
<feature type="compositionally biased region" description="Polar residues" evidence="2">
    <location>
        <begin position="658"/>
        <end position="675"/>
    </location>
</feature>
<feature type="coiled-coil region" evidence="1">
    <location>
        <begin position="196"/>
        <end position="330"/>
    </location>
</feature>
<keyword evidence="1" id="KW-0175">Coiled coil</keyword>
<feature type="region of interest" description="Disordered" evidence="2">
    <location>
        <begin position="711"/>
        <end position="738"/>
    </location>
</feature>
<feature type="region of interest" description="Disordered" evidence="2">
    <location>
        <begin position="648"/>
        <end position="688"/>
    </location>
</feature>
<comment type="caution">
    <text evidence="3">The sequence shown here is derived from an EMBL/GenBank/DDBJ whole genome shotgun (WGS) entry which is preliminary data.</text>
</comment>
<feature type="compositionally biased region" description="Acidic residues" evidence="2">
    <location>
        <begin position="815"/>
        <end position="826"/>
    </location>
</feature>
<protein>
    <submittedName>
        <fullName evidence="3">Uncharacterized protein</fullName>
    </submittedName>
</protein>
<keyword evidence="4" id="KW-1185">Reference proteome</keyword>
<dbReference type="EMBL" id="JBANRG010000002">
    <property type="protein sequence ID" value="KAK7470094.1"/>
    <property type="molecule type" value="Genomic_DNA"/>
</dbReference>
<evidence type="ECO:0000256" key="2">
    <source>
        <dbReference type="SAM" id="MobiDB-lite"/>
    </source>
</evidence>
<feature type="region of interest" description="Disordered" evidence="2">
    <location>
        <begin position="116"/>
        <end position="136"/>
    </location>
</feature>
<proteinExistence type="predicted"/>
<feature type="compositionally biased region" description="Low complexity" evidence="2">
    <location>
        <begin position="711"/>
        <end position="726"/>
    </location>
</feature>
<organism evidence="3 4">
    <name type="scientific">Marasmiellus scandens</name>
    <dbReference type="NCBI Taxonomy" id="2682957"/>
    <lineage>
        <taxon>Eukaryota</taxon>
        <taxon>Fungi</taxon>
        <taxon>Dikarya</taxon>
        <taxon>Basidiomycota</taxon>
        <taxon>Agaricomycotina</taxon>
        <taxon>Agaricomycetes</taxon>
        <taxon>Agaricomycetidae</taxon>
        <taxon>Agaricales</taxon>
        <taxon>Marasmiineae</taxon>
        <taxon>Omphalotaceae</taxon>
        <taxon>Marasmiellus</taxon>
    </lineage>
</organism>
<feature type="region of interest" description="Disordered" evidence="2">
    <location>
        <begin position="774"/>
        <end position="881"/>
    </location>
</feature>
<feature type="compositionally biased region" description="Polar residues" evidence="2">
    <location>
        <begin position="397"/>
        <end position="419"/>
    </location>
</feature>
<sequence>MQGADSRPITPESDSQLANSLDIATNTIDDLTLALANFSRVSSPEPPSLLTCCCCGRSDCENTLAWQAKKSRLESRLTLSAQVGQALLQRHEAYVRKHEVGDINLHEMSSVPIHLQSLSDNQPSPNDDDTEGADSRVSELLREKHALEKRLTQALVNNEVTEVSSKTILQELQEARTTISRLSTSHAKSVGWETRLSAAMKEKDDMQQERDFESQRARLAESRFAALKEKTLKLQADVRRLQDELEEKRQHRLEESESILQDARTRIESLNTKIGSPAVADHSEITDILESLVDDNEGLKRDNAELQALLAQSRDDLYALQQEVEEQRANLPTRPSRASTPLGLQFKQHHYSGSMPSNLLKEPQSSQKKGRPASLERRNYFGQRPLTPDTTHLPLSPTESTAASESKFSSYSQPQTRYPTSPYEIEIQVDEQEDEIPAPPEKTRYHKPLFLLTRSRGVQTEGIWPPSGNLSPLPVPTPSLHDVRSESSSFSESTASNMAILIERVVQLLNRMTQSDALTLTNRLKRQHLRGADVGHLSRSTVNNILGEVAGLRNHFRHLLEDEKIVTACTRKDLRALLKLFRDLFIAMGEMRVILNDVILDPSIAPRVSELALDPAKAEAEKQRAQKEGTVAAVGAWIAPITKLFGAPGGRASEGQDRSGTPSATGALTRSTSGRGTVRPPRFVPKLGPALSASATTVNVEFSGAGIGRATTSTSAASPATVQAPSSRPPPALTSKPSMSVMGIFAGAPSQATSPEPWVKIPKRVVSVPMADPMAYRRPSVPSPTAVRANHQHRMSRNVDAVVDLENPSRSSDAGDVDEEDDEEPDQVGPLLERTLRRRGLSDSSIHSTFLQSEEPMMNESELSPQRSTARPGKGIGSANS</sequence>
<feature type="region of interest" description="Disordered" evidence="2">
    <location>
        <begin position="348"/>
        <end position="419"/>
    </location>
</feature>
<feature type="compositionally biased region" description="Polar residues" evidence="2">
    <location>
        <begin position="116"/>
        <end position="125"/>
    </location>
</feature>
<evidence type="ECO:0000313" key="4">
    <source>
        <dbReference type="Proteomes" id="UP001498398"/>
    </source>
</evidence>
<gene>
    <name evidence="3" type="ORF">VKT23_001534</name>
</gene>